<feature type="non-terminal residue" evidence="1">
    <location>
        <position position="1"/>
    </location>
</feature>
<organism evidence="1 2">
    <name type="scientific">Petrolisthes manimaculis</name>
    <dbReference type="NCBI Taxonomy" id="1843537"/>
    <lineage>
        <taxon>Eukaryota</taxon>
        <taxon>Metazoa</taxon>
        <taxon>Ecdysozoa</taxon>
        <taxon>Arthropoda</taxon>
        <taxon>Crustacea</taxon>
        <taxon>Multicrustacea</taxon>
        <taxon>Malacostraca</taxon>
        <taxon>Eumalacostraca</taxon>
        <taxon>Eucarida</taxon>
        <taxon>Decapoda</taxon>
        <taxon>Pleocyemata</taxon>
        <taxon>Anomura</taxon>
        <taxon>Galatheoidea</taxon>
        <taxon>Porcellanidae</taxon>
        <taxon>Petrolisthes</taxon>
    </lineage>
</organism>
<dbReference type="Proteomes" id="UP001292094">
    <property type="component" value="Unassembled WGS sequence"/>
</dbReference>
<dbReference type="EMBL" id="JAWZYT010000178">
    <property type="protein sequence ID" value="KAK4326989.1"/>
    <property type="molecule type" value="Genomic_DNA"/>
</dbReference>
<accession>A0AAE1UQX6</accession>
<protein>
    <submittedName>
        <fullName evidence="1">Uncharacterized protein</fullName>
    </submittedName>
</protein>
<name>A0AAE1UQX6_9EUCA</name>
<comment type="caution">
    <text evidence="1">The sequence shown here is derived from an EMBL/GenBank/DDBJ whole genome shotgun (WGS) entry which is preliminary data.</text>
</comment>
<evidence type="ECO:0000313" key="1">
    <source>
        <dbReference type="EMBL" id="KAK4326989.1"/>
    </source>
</evidence>
<proteinExistence type="predicted"/>
<keyword evidence="2" id="KW-1185">Reference proteome</keyword>
<sequence length="125" mass="13682">SPVFPKSYVCMSLIPEPCVSPKVTYVPLKEPHVSPLKEPHVSPPQRATCVPLEPHMSPSKSHVFPFASTRAFKGGMECVDAYTSSCLTPVEQHDLRGDLEGARSFLAFLCDDPVFQKGKSIPPDT</sequence>
<dbReference type="AlphaFoldDB" id="A0AAE1UQX6"/>
<evidence type="ECO:0000313" key="2">
    <source>
        <dbReference type="Proteomes" id="UP001292094"/>
    </source>
</evidence>
<gene>
    <name evidence="1" type="ORF">Pmani_002507</name>
</gene>
<reference evidence="1" key="1">
    <citation type="submission" date="2023-11" db="EMBL/GenBank/DDBJ databases">
        <title>Genome assemblies of two species of porcelain crab, Petrolisthes cinctipes and Petrolisthes manimaculis (Anomura: Porcellanidae).</title>
        <authorList>
            <person name="Angst P."/>
        </authorList>
    </citation>
    <scope>NUCLEOTIDE SEQUENCE</scope>
    <source>
        <strain evidence="1">PB745_02</strain>
        <tissue evidence="1">Gill</tissue>
    </source>
</reference>